<keyword evidence="1" id="KW-0812">Transmembrane</keyword>
<keyword evidence="1" id="KW-1133">Transmembrane helix</keyword>
<keyword evidence="3" id="KW-1185">Reference proteome</keyword>
<comment type="caution">
    <text evidence="2">The sequence shown here is derived from an EMBL/GenBank/DDBJ whole genome shotgun (WGS) entry which is preliminary data.</text>
</comment>
<evidence type="ECO:0000313" key="2">
    <source>
        <dbReference type="EMBL" id="MDM7854565.1"/>
    </source>
</evidence>
<keyword evidence="1" id="KW-0472">Membrane</keyword>
<gene>
    <name evidence="2" type="ORF">QRT04_06445</name>
</gene>
<evidence type="ECO:0000313" key="3">
    <source>
        <dbReference type="Proteomes" id="UP001529338"/>
    </source>
</evidence>
<organism evidence="2 3">
    <name type="scientific">Cellulomonas alba</name>
    <dbReference type="NCBI Taxonomy" id="3053467"/>
    <lineage>
        <taxon>Bacteria</taxon>
        <taxon>Bacillati</taxon>
        <taxon>Actinomycetota</taxon>
        <taxon>Actinomycetes</taxon>
        <taxon>Micrococcales</taxon>
        <taxon>Cellulomonadaceae</taxon>
        <taxon>Cellulomonas</taxon>
    </lineage>
</organism>
<accession>A0ABT7SEG5</accession>
<evidence type="ECO:0000256" key="1">
    <source>
        <dbReference type="SAM" id="Phobius"/>
    </source>
</evidence>
<feature type="transmembrane region" description="Helical" evidence="1">
    <location>
        <begin position="20"/>
        <end position="41"/>
    </location>
</feature>
<dbReference type="EMBL" id="JAUCGQ010000001">
    <property type="protein sequence ID" value="MDM7854565.1"/>
    <property type="molecule type" value="Genomic_DNA"/>
</dbReference>
<proteinExistence type="predicted"/>
<name>A0ABT7SEG5_9CELL</name>
<dbReference type="RefSeq" id="WP_289454338.1">
    <property type="nucleotide sequence ID" value="NZ_JAUCGQ010000001.1"/>
</dbReference>
<protein>
    <submittedName>
        <fullName evidence="2">Uncharacterized protein</fullName>
    </submittedName>
</protein>
<dbReference type="Proteomes" id="UP001529338">
    <property type="component" value="Unassembled WGS sequence"/>
</dbReference>
<reference evidence="2 3" key="1">
    <citation type="submission" date="2023-06" db="EMBL/GenBank/DDBJ databases">
        <title>Cellulomonas sp. MW4 Whole genome sequence.</title>
        <authorList>
            <person name="Park S."/>
        </authorList>
    </citation>
    <scope>NUCLEOTIDE SEQUENCE [LARGE SCALE GENOMIC DNA]</scope>
    <source>
        <strain evidence="2 3">MW4</strain>
    </source>
</reference>
<sequence length="53" mass="5604">MNRGAPRSHWSSRKVGRRLALDVALWAVVAVLALVVLALLWGPPPPAPAGLVP</sequence>